<dbReference type="InterPro" id="IPR050072">
    <property type="entry name" value="Peptidase_M20A"/>
</dbReference>
<dbReference type="FunFam" id="3.10.50.40:FF:000001">
    <property type="entry name" value="Trigger factor"/>
    <property type="match status" value="1"/>
</dbReference>
<dbReference type="Gene3D" id="3.30.70.360">
    <property type="match status" value="1"/>
</dbReference>
<evidence type="ECO:0000256" key="11">
    <source>
        <dbReference type="ARBA" id="ARBA00023235"/>
    </source>
</evidence>
<evidence type="ECO:0000256" key="3">
    <source>
        <dbReference type="ARBA" id="ARBA00005464"/>
    </source>
</evidence>
<keyword evidence="7" id="KW-0378">Hydrolase</keyword>
<dbReference type="PANTHER" id="PTHR43808">
    <property type="entry name" value="ACETYLORNITHINE DEACETYLASE"/>
    <property type="match status" value="1"/>
</dbReference>
<evidence type="ECO:0000256" key="9">
    <source>
        <dbReference type="ARBA" id="ARBA00023110"/>
    </source>
</evidence>
<dbReference type="Pfam" id="PF00254">
    <property type="entry name" value="FKBP_C"/>
    <property type="match status" value="1"/>
</dbReference>
<dbReference type="HAMAP" id="MF_00303">
    <property type="entry name" value="Trigger_factor_Tig"/>
    <property type="match status" value="1"/>
</dbReference>
<dbReference type="NCBIfam" id="NF009557">
    <property type="entry name" value="PRK13009.1"/>
    <property type="match status" value="1"/>
</dbReference>
<dbReference type="InterPro" id="IPR008880">
    <property type="entry name" value="Trigger_fac_C"/>
</dbReference>
<dbReference type="SUPFAM" id="SSF54534">
    <property type="entry name" value="FKBP-like"/>
    <property type="match status" value="1"/>
</dbReference>
<evidence type="ECO:0000256" key="6">
    <source>
        <dbReference type="ARBA" id="ARBA00022723"/>
    </source>
</evidence>
<dbReference type="InterPro" id="IPR002933">
    <property type="entry name" value="Peptidase_M20"/>
</dbReference>
<dbReference type="AlphaFoldDB" id="A0A9Q0N7N0"/>
<dbReference type="Pfam" id="PF05697">
    <property type="entry name" value="Trigger_N"/>
    <property type="match status" value="1"/>
</dbReference>
<evidence type="ECO:0000256" key="12">
    <source>
        <dbReference type="PROSITE-ProRule" id="PRU00277"/>
    </source>
</evidence>
<accession>A0A9Q0N7N0</accession>
<name>A0A9Q0N7N0_9DIPT</name>
<dbReference type="InterPro" id="IPR037041">
    <property type="entry name" value="Trigger_fac_C_sf"/>
</dbReference>
<dbReference type="InterPro" id="IPR001179">
    <property type="entry name" value="PPIase_FKBP_dom"/>
</dbReference>
<comment type="caution">
    <text evidence="14">The sequence shown here is derived from an EMBL/GenBank/DDBJ whole genome shotgun (WGS) entry which is preliminary data.</text>
</comment>
<comment type="cofactor">
    <cofactor evidence="2">
        <name>Zn(2+)</name>
        <dbReference type="ChEBI" id="CHEBI:29105"/>
    </cofactor>
</comment>
<dbReference type="Proteomes" id="UP001151699">
    <property type="component" value="Chromosome A"/>
</dbReference>
<evidence type="ECO:0000256" key="5">
    <source>
        <dbReference type="ARBA" id="ARBA00013194"/>
    </source>
</evidence>
<dbReference type="GO" id="GO:0006457">
    <property type="term" value="P:protein folding"/>
    <property type="evidence" value="ECO:0007669"/>
    <property type="project" value="InterPro"/>
</dbReference>
<dbReference type="InterPro" id="IPR008881">
    <property type="entry name" value="Trigger_fac_ribosome-bd_bac"/>
</dbReference>
<keyword evidence="9 12" id="KW-0697">Rotamase</keyword>
<comment type="similarity">
    <text evidence="3">Belongs to the FKBP-type PPIase family. Tig subfamily.</text>
</comment>
<evidence type="ECO:0000313" key="14">
    <source>
        <dbReference type="EMBL" id="KAJ6645089.1"/>
    </source>
</evidence>
<dbReference type="SUPFAM" id="SSF109998">
    <property type="entry name" value="Triger factor/SurA peptide-binding domain-like"/>
    <property type="match status" value="1"/>
</dbReference>
<keyword evidence="6" id="KW-0479">Metal-binding</keyword>
<dbReference type="SUPFAM" id="SSF102735">
    <property type="entry name" value="Trigger factor ribosome-binding domain"/>
    <property type="match status" value="1"/>
</dbReference>
<dbReference type="PROSITE" id="PS00759">
    <property type="entry name" value="ARGE_DAPE_CPG2_2"/>
    <property type="match status" value="1"/>
</dbReference>
<feature type="domain" description="PPIase FKBP-type" evidence="13">
    <location>
        <begin position="452"/>
        <end position="534"/>
    </location>
</feature>
<sequence length="733" mass="82794">MYINILEELISFQSVTPKSNGCIEYISNLLEENGFKTEIKIFGEDNYKVTNLYAVYGNARPNICFAGHVDVVPAGDRALWLNDPFTASRVGDKIYGRGTVDMKGAIACFLAASLQFIRYIQTPNGSISFLITSDEEGSGKYGTVEMLKYLHRGGNNLIDLAIVGEPTNEHQVGDTVKIGRRGSINFNLALYGTAGHVAYPLQANNPIPPLVQILNELVNYRLDEGSNDTTNVIPGKVTAKFNVRFNDLHSSSSITDLIDQIINKYCTKYKFKYELSSTTSADCFIQEPVSMQVTELKNEDLNFEVKVVLPSSKIANEVQKELDNLSKKVKLNGFRAGKVPINIVNKKYKQSVRSDVVNHEINHAVQHIIKDHKLKTVGDPQLENLCNAENEDLAFTLKFELLPNIELPDFKKIKITYPKLVIEEEDINKQIDKLASISKNYTKENKGKVKKGQEVTIDAIGYVNNETFEGGKVTDYKLVIGSGAFIDGFEDQLIGSKTGDEVEVNVTFPKEYHMEQVAGQPAKFIVQVKAVHSADEVVVDDEFAKKFNCKTVEELRTNVSKSMANEYSEPIRTVMKMNLFDQLEELLMFNVPKSLIAQEISILKSQTEKSNDSDSVFKDKSEAEISEYYNKIALRRVRIGLMLSEYMKVKSLRIEQNDIKNAIMDQARRFPGQETAILKFYQENPGALEHLKGPLLEEKTVQHIFDNEVILEEKDYTRKKMEEFLIQEEDRVV</sequence>
<dbReference type="InterPro" id="IPR027304">
    <property type="entry name" value="Trigger_fact/SurA_dom_sf"/>
</dbReference>
<dbReference type="PANTHER" id="PTHR43808:SF31">
    <property type="entry name" value="N-ACETYL-L-CITRULLINE DEACETYLASE"/>
    <property type="match status" value="1"/>
</dbReference>
<dbReference type="EMBL" id="WJQU01000001">
    <property type="protein sequence ID" value="KAJ6645089.1"/>
    <property type="molecule type" value="Genomic_DNA"/>
</dbReference>
<dbReference type="InterPro" id="IPR036264">
    <property type="entry name" value="Bact_exopeptidase_dim_dom"/>
</dbReference>
<dbReference type="GO" id="GO:0003755">
    <property type="term" value="F:peptidyl-prolyl cis-trans isomerase activity"/>
    <property type="evidence" value="ECO:0007669"/>
    <property type="project" value="UniProtKB-KW"/>
</dbReference>
<evidence type="ECO:0000256" key="4">
    <source>
        <dbReference type="ARBA" id="ARBA00006247"/>
    </source>
</evidence>
<dbReference type="Gene3D" id="1.10.3120.10">
    <property type="entry name" value="Trigger factor, C-terminal domain"/>
    <property type="match status" value="1"/>
</dbReference>
<dbReference type="Pfam" id="PF01546">
    <property type="entry name" value="Peptidase_M20"/>
    <property type="match status" value="1"/>
</dbReference>
<dbReference type="GO" id="GO:0046872">
    <property type="term" value="F:metal ion binding"/>
    <property type="evidence" value="ECO:0007669"/>
    <property type="project" value="UniProtKB-KW"/>
</dbReference>
<dbReference type="GO" id="GO:0006526">
    <property type="term" value="P:L-arginine biosynthetic process"/>
    <property type="evidence" value="ECO:0007669"/>
    <property type="project" value="TreeGrafter"/>
</dbReference>
<dbReference type="PROSITE" id="PS50059">
    <property type="entry name" value="FKBP_PPIASE"/>
    <property type="match status" value="1"/>
</dbReference>
<comment type="catalytic activity">
    <reaction evidence="1 12">
        <text>[protein]-peptidylproline (omega=180) = [protein]-peptidylproline (omega=0)</text>
        <dbReference type="Rhea" id="RHEA:16237"/>
        <dbReference type="Rhea" id="RHEA-COMP:10747"/>
        <dbReference type="Rhea" id="RHEA-COMP:10748"/>
        <dbReference type="ChEBI" id="CHEBI:83833"/>
        <dbReference type="ChEBI" id="CHEBI:83834"/>
        <dbReference type="EC" id="5.2.1.8"/>
    </reaction>
</comment>
<evidence type="ECO:0000256" key="7">
    <source>
        <dbReference type="ARBA" id="ARBA00022801"/>
    </source>
</evidence>
<dbReference type="EC" id="5.2.1.8" evidence="5 12"/>
<keyword evidence="10" id="KW-0143">Chaperone</keyword>
<reference evidence="14" key="1">
    <citation type="submission" date="2022-07" db="EMBL/GenBank/DDBJ databases">
        <authorList>
            <person name="Trinca V."/>
            <person name="Uliana J.V.C."/>
            <person name="Torres T.T."/>
            <person name="Ward R.J."/>
            <person name="Monesi N."/>
        </authorList>
    </citation>
    <scope>NUCLEOTIDE SEQUENCE</scope>
    <source>
        <strain evidence="14">HSMRA1968</strain>
        <tissue evidence="14">Whole embryos</tissue>
    </source>
</reference>
<protein>
    <recommendedName>
        <fullName evidence="5 12">peptidylprolyl isomerase</fullName>
        <ecNumber evidence="5 12">5.2.1.8</ecNumber>
    </recommendedName>
</protein>
<dbReference type="InterPro" id="IPR036611">
    <property type="entry name" value="Trigger_fac_ribosome-bd_sf"/>
</dbReference>
<evidence type="ECO:0000256" key="8">
    <source>
        <dbReference type="ARBA" id="ARBA00022833"/>
    </source>
</evidence>
<proteinExistence type="inferred from homology"/>
<dbReference type="SUPFAM" id="SSF53187">
    <property type="entry name" value="Zn-dependent exopeptidases"/>
    <property type="match status" value="1"/>
</dbReference>
<dbReference type="InterPro" id="IPR001261">
    <property type="entry name" value="ArgE/DapE_CS"/>
</dbReference>
<comment type="similarity">
    <text evidence="4">Belongs to the peptidase M20A family.</text>
</comment>
<dbReference type="GO" id="GO:0015031">
    <property type="term" value="P:protein transport"/>
    <property type="evidence" value="ECO:0007669"/>
    <property type="project" value="InterPro"/>
</dbReference>
<dbReference type="Pfam" id="PF05698">
    <property type="entry name" value="Trigger_C"/>
    <property type="match status" value="1"/>
</dbReference>
<keyword evidence="11 12" id="KW-0413">Isomerase</keyword>
<dbReference type="SUPFAM" id="SSF55031">
    <property type="entry name" value="Bacterial exopeptidase dimerisation domain"/>
    <property type="match status" value="1"/>
</dbReference>
<keyword evidence="8" id="KW-0862">Zinc</keyword>
<keyword evidence="15" id="KW-1185">Reference proteome</keyword>
<dbReference type="Gene3D" id="3.30.70.1050">
    <property type="entry name" value="Trigger factor ribosome-binding domain"/>
    <property type="match status" value="1"/>
</dbReference>
<evidence type="ECO:0000256" key="2">
    <source>
        <dbReference type="ARBA" id="ARBA00001947"/>
    </source>
</evidence>
<dbReference type="InterPro" id="IPR011650">
    <property type="entry name" value="Peptidase_M20_dimer"/>
</dbReference>
<dbReference type="Gene3D" id="3.40.630.10">
    <property type="entry name" value="Zn peptidases"/>
    <property type="match status" value="1"/>
</dbReference>
<dbReference type="OrthoDB" id="6771912at2759"/>
<gene>
    <name evidence="14" type="primary">tig_1</name>
    <name evidence="14" type="ORF">Bhyg_00290</name>
</gene>
<evidence type="ECO:0000256" key="1">
    <source>
        <dbReference type="ARBA" id="ARBA00000971"/>
    </source>
</evidence>
<organism evidence="14 15">
    <name type="scientific">Pseudolycoriella hygida</name>
    <dbReference type="NCBI Taxonomy" id="35572"/>
    <lineage>
        <taxon>Eukaryota</taxon>
        <taxon>Metazoa</taxon>
        <taxon>Ecdysozoa</taxon>
        <taxon>Arthropoda</taxon>
        <taxon>Hexapoda</taxon>
        <taxon>Insecta</taxon>
        <taxon>Pterygota</taxon>
        <taxon>Neoptera</taxon>
        <taxon>Endopterygota</taxon>
        <taxon>Diptera</taxon>
        <taxon>Nematocera</taxon>
        <taxon>Sciaroidea</taxon>
        <taxon>Sciaridae</taxon>
        <taxon>Pseudolycoriella</taxon>
    </lineage>
</organism>
<dbReference type="Pfam" id="PF07687">
    <property type="entry name" value="M20_dimer"/>
    <property type="match status" value="1"/>
</dbReference>
<dbReference type="GO" id="GO:0008777">
    <property type="term" value="F:acetylornithine deacetylase activity"/>
    <property type="evidence" value="ECO:0007669"/>
    <property type="project" value="TreeGrafter"/>
</dbReference>
<evidence type="ECO:0000259" key="13">
    <source>
        <dbReference type="PROSITE" id="PS50059"/>
    </source>
</evidence>
<evidence type="ECO:0000313" key="15">
    <source>
        <dbReference type="Proteomes" id="UP001151699"/>
    </source>
</evidence>
<dbReference type="NCBIfam" id="TIGR00115">
    <property type="entry name" value="tig"/>
    <property type="match status" value="1"/>
</dbReference>
<dbReference type="Gene3D" id="3.10.50.40">
    <property type="match status" value="1"/>
</dbReference>
<dbReference type="InterPro" id="IPR005215">
    <property type="entry name" value="Trig_fac"/>
</dbReference>
<evidence type="ECO:0000256" key="10">
    <source>
        <dbReference type="ARBA" id="ARBA00023186"/>
    </source>
</evidence>
<dbReference type="InterPro" id="IPR046357">
    <property type="entry name" value="PPIase_dom_sf"/>
</dbReference>